<sequence>MPPSSFLAFLDRCRTLAVPWLLALVLGGCSTLDYYGQLAAGQWQLLRAREPVARIVADPARDPALRQRLALAQEARNYASQQLALPDNGSYRVYADIHRPFVVWNVFATPEFSLAPVTHCFPIAGCVAYRGYYQQGRARGAAALMREDGFDAWVGGVEAYSTLGWFDDPILSSMLGWGEDRLVAVIFHELAHQRLYVTDDSAFNESYASFVEREGLRQWRAARGLATGEDPSLRQREQFTALVLASRERLQALYASGRPDAELREAKAAEFERLRRDYRALRDGPWGGVGRYDGWMAGPMNNAKLLPFGLYDRWVPAFAALYSQADGWSDFHARVAALAALPVAAREARLAELQAANSAPAAPVE</sequence>
<dbReference type="GeneID" id="57395257"/>
<dbReference type="EMBL" id="AP022642">
    <property type="protein sequence ID" value="BCA26072.1"/>
    <property type="molecule type" value="Genomic_DNA"/>
</dbReference>
<evidence type="ECO:0000313" key="2">
    <source>
        <dbReference type="Proteomes" id="UP000501237"/>
    </source>
</evidence>
<protein>
    <submittedName>
        <fullName evidence="1">Aminopeptidase</fullName>
    </submittedName>
</protein>
<gene>
    <name evidence="1" type="ORF">PtoMrB4_00490</name>
</gene>
<keyword evidence="1" id="KW-0031">Aminopeptidase</keyword>
<dbReference type="GO" id="GO:0004177">
    <property type="term" value="F:aminopeptidase activity"/>
    <property type="evidence" value="ECO:0007669"/>
    <property type="project" value="UniProtKB-KW"/>
</dbReference>
<keyword evidence="1" id="KW-0645">Protease</keyword>
<name>A0A679GB73_9GAMM</name>
<dbReference type="Pfam" id="PF10023">
    <property type="entry name" value="Aminopep"/>
    <property type="match status" value="1"/>
</dbReference>
<dbReference type="PIRSF" id="PIRSF029285">
    <property type="entry name" value="Aminopept"/>
    <property type="match status" value="1"/>
</dbReference>
<reference evidence="1 2" key="1">
    <citation type="journal article" date="2020" name="Microbiol. Resour. Announc.">
        <title>Complete genome sequence of Pseudomonas otitidis strain MrB4, isolated from Lake Biwa in Japan.</title>
        <authorList>
            <person name="Miyazaki K."/>
            <person name="Hase E."/>
            <person name="Maruya T."/>
        </authorList>
    </citation>
    <scope>NUCLEOTIDE SEQUENCE [LARGE SCALE GENOMIC DNA]</scope>
    <source>
        <strain evidence="1 2">MrB4</strain>
    </source>
</reference>
<organism evidence="1 2">
    <name type="scientific">Metapseudomonas otitidis</name>
    <dbReference type="NCBI Taxonomy" id="319939"/>
    <lineage>
        <taxon>Bacteria</taxon>
        <taxon>Pseudomonadati</taxon>
        <taxon>Pseudomonadota</taxon>
        <taxon>Gammaproteobacteria</taxon>
        <taxon>Pseudomonadales</taxon>
        <taxon>Pseudomonadaceae</taxon>
        <taxon>Metapseudomonas</taxon>
    </lineage>
</organism>
<dbReference type="AlphaFoldDB" id="A0A679GB73"/>
<dbReference type="KEGG" id="poj:PtoMrB4_00490"/>
<dbReference type="RefSeq" id="WP_172432227.1">
    <property type="nucleotide sequence ID" value="NZ_AP022642.1"/>
</dbReference>
<dbReference type="InterPro" id="IPR014553">
    <property type="entry name" value="Aminopept"/>
</dbReference>
<evidence type="ECO:0000313" key="1">
    <source>
        <dbReference type="EMBL" id="BCA26072.1"/>
    </source>
</evidence>
<keyword evidence="1" id="KW-0378">Hydrolase</keyword>
<accession>A0A679GB73</accession>
<proteinExistence type="predicted"/>
<dbReference type="Proteomes" id="UP000501237">
    <property type="component" value="Chromosome"/>
</dbReference>